<sequence>MAMANASNDIEHFVNCGVCFCEFDEEIRKPKFLQCAHTVCLKCLQEMFQVVGCLITCPFCRKTFYISDTSSLPNNSSALQMVKLKEIISPPERQACRSTDKNEETKKLAVLKKRKVVQEQLDAIVKSITAVGDQVKQLQEENNIEMAELMSLIEVTPQPTASSSLQNATVDATLYQMPLRQSYIFNLRVYNCATLIGEIRIRPALTFHPEFVQQLGQFCYKSPKNFISTVGKAQAGVFVSISMSHGLFQPTLGATNQTTRIAASTMGEVGMILKKKKQPIGAGPNTITDWNLFIPLNPANYQQRRFIASASAELFGHIVDTSNHLNVAITKLSTSKKNERGSYTMTLESQ</sequence>
<dbReference type="AlphaFoldDB" id="E9GED0"/>
<accession>E9GED0</accession>
<dbReference type="Proteomes" id="UP000000305">
    <property type="component" value="Unassembled WGS sequence"/>
</dbReference>
<evidence type="ECO:0000256" key="2">
    <source>
        <dbReference type="ARBA" id="ARBA00022771"/>
    </source>
</evidence>
<dbReference type="GO" id="GO:0008270">
    <property type="term" value="F:zinc ion binding"/>
    <property type="evidence" value="ECO:0007669"/>
    <property type="project" value="UniProtKB-KW"/>
</dbReference>
<dbReference type="PANTHER" id="PTHR25464">
    <property type="entry name" value="TRIPARTITE MOTIF-CONTAINING PROTEIN 2-LIKE PROTEIN"/>
    <property type="match status" value="1"/>
</dbReference>
<evidence type="ECO:0000313" key="7">
    <source>
        <dbReference type="Proteomes" id="UP000000305"/>
    </source>
</evidence>
<dbReference type="eggNOG" id="KOG4185">
    <property type="taxonomic scope" value="Eukaryota"/>
</dbReference>
<dbReference type="HOGENOM" id="CLU_033941_0_0_1"/>
<dbReference type="EMBL" id="GL732540">
    <property type="protein sequence ID" value="EFX82242.1"/>
    <property type="molecule type" value="Genomic_DNA"/>
</dbReference>
<dbReference type="STRING" id="6669.E9GED0"/>
<reference evidence="6 7" key="1">
    <citation type="journal article" date="2011" name="Science">
        <title>The ecoresponsive genome of Daphnia pulex.</title>
        <authorList>
            <person name="Colbourne J.K."/>
            <person name="Pfrender M.E."/>
            <person name="Gilbert D."/>
            <person name="Thomas W.K."/>
            <person name="Tucker A."/>
            <person name="Oakley T.H."/>
            <person name="Tokishita S."/>
            <person name="Aerts A."/>
            <person name="Arnold G.J."/>
            <person name="Basu M.K."/>
            <person name="Bauer D.J."/>
            <person name="Caceres C.E."/>
            <person name="Carmel L."/>
            <person name="Casola C."/>
            <person name="Choi J.H."/>
            <person name="Detter J.C."/>
            <person name="Dong Q."/>
            <person name="Dusheyko S."/>
            <person name="Eads B.D."/>
            <person name="Frohlich T."/>
            <person name="Geiler-Samerotte K.A."/>
            <person name="Gerlach D."/>
            <person name="Hatcher P."/>
            <person name="Jogdeo S."/>
            <person name="Krijgsveld J."/>
            <person name="Kriventseva E.V."/>
            <person name="Kultz D."/>
            <person name="Laforsch C."/>
            <person name="Lindquist E."/>
            <person name="Lopez J."/>
            <person name="Manak J.R."/>
            <person name="Muller J."/>
            <person name="Pangilinan J."/>
            <person name="Patwardhan R.P."/>
            <person name="Pitluck S."/>
            <person name="Pritham E.J."/>
            <person name="Rechtsteiner A."/>
            <person name="Rho M."/>
            <person name="Rogozin I.B."/>
            <person name="Sakarya O."/>
            <person name="Salamov A."/>
            <person name="Schaack S."/>
            <person name="Shapiro H."/>
            <person name="Shiga Y."/>
            <person name="Skalitzky C."/>
            <person name="Smith Z."/>
            <person name="Souvorov A."/>
            <person name="Sung W."/>
            <person name="Tang Z."/>
            <person name="Tsuchiya D."/>
            <person name="Tu H."/>
            <person name="Vos H."/>
            <person name="Wang M."/>
            <person name="Wolf Y.I."/>
            <person name="Yamagata H."/>
            <person name="Yamada T."/>
            <person name="Ye Y."/>
            <person name="Shaw J.R."/>
            <person name="Andrews J."/>
            <person name="Crease T.J."/>
            <person name="Tang H."/>
            <person name="Lucas S.M."/>
            <person name="Robertson H.M."/>
            <person name="Bork P."/>
            <person name="Koonin E.V."/>
            <person name="Zdobnov E.M."/>
            <person name="Grigoriev I.V."/>
            <person name="Lynch M."/>
            <person name="Boore J.L."/>
        </authorList>
    </citation>
    <scope>NUCLEOTIDE SEQUENCE [LARGE SCALE GENOMIC DNA]</scope>
</reference>
<protein>
    <recommendedName>
        <fullName evidence="5">RING-type domain-containing protein</fullName>
    </recommendedName>
</protein>
<dbReference type="InterPro" id="IPR001841">
    <property type="entry name" value="Znf_RING"/>
</dbReference>
<dbReference type="SUPFAM" id="SSF57850">
    <property type="entry name" value="RING/U-box"/>
    <property type="match status" value="1"/>
</dbReference>
<evidence type="ECO:0000256" key="4">
    <source>
        <dbReference type="PROSITE-ProRule" id="PRU00175"/>
    </source>
</evidence>
<evidence type="ECO:0000256" key="1">
    <source>
        <dbReference type="ARBA" id="ARBA00022723"/>
    </source>
</evidence>
<dbReference type="OrthoDB" id="1630758at2759"/>
<dbReference type="GO" id="GO:0061630">
    <property type="term" value="F:ubiquitin protein ligase activity"/>
    <property type="evidence" value="ECO:0000318"/>
    <property type="project" value="GO_Central"/>
</dbReference>
<dbReference type="InterPro" id="IPR013083">
    <property type="entry name" value="Znf_RING/FYVE/PHD"/>
</dbReference>
<dbReference type="GO" id="GO:0016567">
    <property type="term" value="P:protein ubiquitination"/>
    <property type="evidence" value="ECO:0000318"/>
    <property type="project" value="GO_Central"/>
</dbReference>
<dbReference type="InParanoid" id="E9GED0"/>
<proteinExistence type="predicted"/>
<dbReference type="Gene3D" id="3.30.40.10">
    <property type="entry name" value="Zinc/RING finger domain, C3HC4 (zinc finger)"/>
    <property type="match status" value="1"/>
</dbReference>
<dbReference type="Pfam" id="PF14634">
    <property type="entry name" value="zf-RING_5"/>
    <property type="match status" value="1"/>
</dbReference>
<dbReference type="PROSITE" id="PS00518">
    <property type="entry name" value="ZF_RING_1"/>
    <property type="match status" value="1"/>
</dbReference>
<evidence type="ECO:0000259" key="5">
    <source>
        <dbReference type="PROSITE" id="PS50089"/>
    </source>
</evidence>
<keyword evidence="7" id="KW-1185">Reference proteome</keyword>
<dbReference type="PhylomeDB" id="E9GED0"/>
<feature type="domain" description="RING-type" evidence="5">
    <location>
        <begin position="16"/>
        <end position="61"/>
    </location>
</feature>
<gene>
    <name evidence="6" type="ORF">DAPPUDRAFT_316917</name>
</gene>
<keyword evidence="3" id="KW-0862">Zinc</keyword>
<evidence type="ECO:0000256" key="3">
    <source>
        <dbReference type="ARBA" id="ARBA00022833"/>
    </source>
</evidence>
<dbReference type="KEGG" id="dpx:DAPPUDRAFT_316917"/>
<keyword evidence="2 4" id="KW-0863">Zinc-finger</keyword>
<evidence type="ECO:0000313" key="6">
    <source>
        <dbReference type="EMBL" id="EFX82242.1"/>
    </source>
</evidence>
<keyword evidence="1" id="KW-0479">Metal-binding</keyword>
<name>E9GED0_DAPPU</name>
<dbReference type="PANTHER" id="PTHR25464:SF2">
    <property type="entry name" value="RING-TYPE DOMAIN-CONTAINING PROTEIN"/>
    <property type="match status" value="1"/>
</dbReference>
<dbReference type="InterPro" id="IPR017907">
    <property type="entry name" value="Znf_RING_CS"/>
</dbReference>
<organism evidence="6 7">
    <name type="scientific">Daphnia pulex</name>
    <name type="common">Water flea</name>
    <dbReference type="NCBI Taxonomy" id="6669"/>
    <lineage>
        <taxon>Eukaryota</taxon>
        <taxon>Metazoa</taxon>
        <taxon>Ecdysozoa</taxon>
        <taxon>Arthropoda</taxon>
        <taxon>Crustacea</taxon>
        <taxon>Branchiopoda</taxon>
        <taxon>Diplostraca</taxon>
        <taxon>Cladocera</taxon>
        <taxon>Anomopoda</taxon>
        <taxon>Daphniidae</taxon>
        <taxon>Daphnia</taxon>
    </lineage>
</organism>
<dbReference type="PROSITE" id="PS50089">
    <property type="entry name" value="ZF_RING_2"/>
    <property type="match status" value="1"/>
</dbReference>